<dbReference type="RefSeq" id="WP_046106006.1">
    <property type="nucleotide sequence ID" value="NZ_JZEY01000061.1"/>
</dbReference>
<organism evidence="3 4">
    <name type="scientific">Devosia chinhatensis</name>
    <dbReference type="NCBI Taxonomy" id="429727"/>
    <lineage>
        <taxon>Bacteria</taxon>
        <taxon>Pseudomonadati</taxon>
        <taxon>Pseudomonadota</taxon>
        <taxon>Alphaproteobacteria</taxon>
        <taxon>Hyphomicrobiales</taxon>
        <taxon>Devosiaceae</taxon>
        <taxon>Devosia</taxon>
    </lineage>
</organism>
<dbReference type="SUPFAM" id="SSF54001">
    <property type="entry name" value="Cysteine proteinases"/>
    <property type="match status" value="1"/>
</dbReference>
<reference evidence="3 4" key="1">
    <citation type="submission" date="2015-03" db="EMBL/GenBank/DDBJ databases">
        <authorList>
            <person name="Hassan Y."/>
            <person name="Lepp D."/>
            <person name="Li X.-Z."/>
            <person name="Zhou T."/>
        </authorList>
    </citation>
    <scope>NUCLEOTIDE SEQUENCE [LARGE SCALE GENOMIC DNA]</scope>
    <source>
        <strain evidence="3 4">IPL18</strain>
    </source>
</reference>
<dbReference type="PRINTS" id="PR01543">
    <property type="entry name" value="ANATRNSFRASE"/>
</dbReference>
<evidence type="ECO:0000256" key="2">
    <source>
        <dbReference type="RuleBase" id="RU003452"/>
    </source>
</evidence>
<comment type="caution">
    <text evidence="3">The sequence shown here is derived from an EMBL/GenBank/DDBJ whole genome shotgun (WGS) entry which is preliminary data.</text>
</comment>
<keyword evidence="4" id="KW-1185">Reference proteome</keyword>
<sequence>MPEKVNLNAYFERIGFSGSIAPTLGTLEALHALHPAAIPFENLDPLMGRKVKLDQASLEQKMLVKGRGGYCLEHNTLLMNVLRDLDYPVRAHAARILWEQPEGGATMISHMVLLVEISGSNYLCDVGMSSFTLTAPLKLRDGVEQKVGNDTFRLLRDDALWRLEVRVGEDWRGVYQFDLVEQGPAEIEAINSLVETEYQSRALLYAARIDGEVRSTLSGNRLSIYRPGEPRERRHAPDVETLKAILSEVFRITLPSAEDLDPALARVIEAAPPVEPEA</sequence>
<evidence type="ECO:0000256" key="1">
    <source>
        <dbReference type="ARBA" id="ARBA00006547"/>
    </source>
</evidence>
<evidence type="ECO:0000313" key="3">
    <source>
        <dbReference type="EMBL" id="KKB07977.1"/>
    </source>
</evidence>
<dbReference type="OrthoDB" id="7181050at2"/>
<dbReference type="InterPro" id="IPR001447">
    <property type="entry name" value="Arylamine_N-AcTrfase"/>
</dbReference>
<evidence type="ECO:0008006" key="5">
    <source>
        <dbReference type="Google" id="ProtNLM"/>
    </source>
</evidence>
<proteinExistence type="inferred from homology"/>
<evidence type="ECO:0000313" key="4">
    <source>
        <dbReference type="Proteomes" id="UP000033649"/>
    </source>
</evidence>
<dbReference type="PANTHER" id="PTHR11786">
    <property type="entry name" value="N-HYDROXYARYLAMINE O-ACETYLTRANSFERASE"/>
    <property type="match status" value="1"/>
</dbReference>
<dbReference type="InterPro" id="IPR038765">
    <property type="entry name" value="Papain-like_cys_pep_sf"/>
</dbReference>
<dbReference type="Pfam" id="PF00797">
    <property type="entry name" value="Acetyltransf_2"/>
    <property type="match status" value="1"/>
</dbReference>
<comment type="similarity">
    <text evidence="1 2">Belongs to the arylamine N-acetyltransferase family.</text>
</comment>
<dbReference type="Gene3D" id="2.40.128.150">
    <property type="entry name" value="Cysteine proteinases"/>
    <property type="match status" value="1"/>
</dbReference>
<accession>A0A0F5FIC5</accession>
<dbReference type="Gene3D" id="3.30.2140.10">
    <property type="entry name" value="Arylamine N-acetyltransferase"/>
    <property type="match status" value="1"/>
</dbReference>
<dbReference type="PANTHER" id="PTHR11786:SF0">
    <property type="entry name" value="ARYLAMINE N-ACETYLTRANSFERASE 4-RELATED"/>
    <property type="match status" value="1"/>
</dbReference>
<dbReference type="GO" id="GO:0016407">
    <property type="term" value="F:acetyltransferase activity"/>
    <property type="evidence" value="ECO:0007669"/>
    <property type="project" value="InterPro"/>
</dbReference>
<dbReference type="PATRIC" id="fig|429727.3.peg.3149"/>
<dbReference type="EMBL" id="JZEY01000061">
    <property type="protein sequence ID" value="KKB07977.1"/>
    <property type="molecule type" value="Genomic_DNA"/>
</dbReference>
<name>A0A0F5FIC5_9HYPH</name>
<dbReference type="AlphaFoldDB" id="A0A0F5FIC5"/>
<gene>
    <name evidence="3" type="ORF">VE26_15380</name>
</gene>
<dbReference type="STRING" id="429727.VE26_15380"/>
<dbReference type="Proteomes" id="UP000033649">
    <property type="component" value="Unassembled WGS sequence"/>
</dbReference>
<protein>
    <recommendedName>
        <fullName evidence="5">N-hydroxyarylamine O-acetyltransferase</fullName>
    </recommendedName>
</protein>